<evidence type="ECO:0000256" key="2">
    <source>
        <dbReference type="ARBA" id="ARBA00022448"/>
    </source>
</evidence>
<gene>
    <name evidence="10" type="ORF">SsS58_02996</name>
</gene>
<keyword evidence="4 8" id="KW-0812">Transmembrane</keyword>
<feature type="transmembrane region" description="Helical" evidence="8">
    <location>
        <begin position="252"/>
        <end position="271"/>
    </location>
</feature>
<dbReference type="PROSITE" id="PS50850">
    <property type="entry name" value="MFS"/>
    <property type="match status" value="1"/>
</dbReference>
<dbReference type="AlphaFoldDB" id="A0A100JN98"/>
<reference evidence="11" key="1">
    <citation type="submission" date="2015-11" db="EMBL/GenBank/DDBJ databases">
        <authorList>
            <consortium name="Cross-ministerial Strategic Innovation Promotion Program (SIP) consortium"/>
            <person name="Tomihama T."/>
            <person name="Ikenaga M."/>
            <person name="Sakai M."/>
            <person name="Okubo T."/>
            <person name="Ikeda S."/>
        </authorList>
    </citation>
    <scope>NUCLEOTIDE SEQUENCE [LARGE SCALE GENOMIC DNA]</scope>
    <source>
        <strain evidence="11">S58</strain>
    </source>
</reference>
<dbReference type="InterPro" id="IPR036259">
    <property type="entry name" value="MFS_trans_sf"/>
</dbReference>
<proteinExistence type="predicted"/>
<dbReference type="GO" id="GO:0005886">
    <property type="term" value="C:plasma membrane"/>
    <property type="evidence" value="ECO:0007669"/>
    <property type="project" value="UniProtKB-SubCell"/>
</dbReference>
<keyword evidence="3" id="KW-1003">Cell membrane</keyword>
<feature type="transmembrane region" description="Helical" evidence="8">
    <location>
        <begin position="424"/>
        <end position="446"/>
    </location>
</feature>
<evidence type="ECO:0000256" key="7">
    <source>
        <dbReference type="SAM" id="MobiDB-lite"/>
    </source>
</evidence>
<evidence type="ECO:0000259" key="9">
    <source>
        <dbReference type="PROSITE" id="PS50850"/>
    </source>
</evidence>
<feature type="transmembrane region" description="Helical" evidence="8">
    <location>
        <begin position="390"/>
        <end position="412"/>
    </location>
</feature>
<dbReference type="SUPFAM" id="SSF103473">
    <property type="entry name" value="MFS general substrate transporter"/>
    <property type="match status" value="1"/>
</dbReference>
<reference evidence="10 11" key="2">
    <citation type="journal article" date="2016" name="Genome Announc.">
        <title>Draft Genome Sequences of Streptomyces scabiei S58, Streptomyces turgidiscabies T45, and Streptomyces acidiscabies a10, the Pathogens of Potato Common Scab, Isolated in Japan.</title>
        <authorList>
            <person name="Tomihama T."/>
            <person name="Nishi Y."/>
            <person name="Sakai M."/>
            <person name="Ikenaga M."/>
            <person name="Okubo T."/>
            <person name="Ikeda S."/>
        </authorList>
    </citation>
    <scope>NUCLEOTIDE SEQUENCE [LARGE SCALE GENOMIC DNA]</scope>
    <source>
        <strain evidence="10 11">S58</strain>
    </source>
</reference>
<evidence type="ECO:0000256" key="3">
    <source>
        <dbReference type="ARBA" id="ARBA00022475"/>
    </source>
</evidence>
<evidence type="ECO:0000256" key="5">
    <source>
        <dbReference type="ARBA" id="ARBA00022989"/>
    </source>
</evidence>
<comment type="caution">
    <text evidence="10">The sequence shown here is derived from an EMBL/GenBank/DDBJ whole genome shotgun (WGS) entry which is preliminary data.</text>
</comment>
<evidence type="ECO:0000256" key="6">
    <source>
        <dbReference type="ARBA" id="ARBA00023136"/>
    </source>
</evidence>
<feature type="transmembrane region" description="Helical" evidence="8">
    <location>
        <begin position="452"/>
        <end position="475"/>
    </location>
</feature>
<dbReference type="Pfam" id="PF05977">
    <property type="entry name" value="MFS_3"/>
    <property type="match status" value="1"/>
</dbReference>
<organism evidence="10 11">
    <name type="scientific">Streptomyces scabiei</name>
    <dbReference type="NCBI Taxonomy" id="1930"/>
    <lineage>
        <taxon>Bacteria</taxon>
        <taxon>Bacillati</taxon>
        <taxon>Actinomycetota</taxon>
        <taxon>Actinomycetes</taxon>
        <taxon>Kitasatosporales</taxon>
        <taxon>Streptomycetaceae</taxon>
        <taxon>Streptomyces</taxon>
    </lineage>
</organism>
<feature type="transmembrane region" description="Helical" evidence="8">
    <location>
        <begin position="117"/>
        <end position="147"/>
    </location>
</feature>
<feature type="transmembrane region" description="Helical" evidence="8">
    <location>
        <begin position="302"/>
        <end position="323"/>
    </location>
</feature>
<dbReference type="PANTHER" id="PTHR23513:SF11">
    <property type="entry name" value="STAPHYLOFERRIN A TRANSPORTER"/>
    <property type="match status" value="1"/>
</dbReference>
<dbReference type="Gene3D" id="1.20.1250.20">
    <property type="entry name" value="MFS general substrate transporter like domains"/>
    <property type="match status" value="1"/>
</dbReference>
<evidence type="ECO:0000256" key="1">
    <source>
        <dbReference type="ARBA" id="ARBA00004651"/>
    </source>
</evidence>
<protein>
    <submittedName>
        <fullName evidence="10">Enterobactin exporter EntS</fullName>
    </submittedName>
</protein>
<feature type="domain" description="Major facilitator superfamily (MFS) profile" evidence="9">
    <location>
        <begin position="93"/>
        <end position="478"/>
    </location>
</feature>
<feature type="compositionally biased region" description="Pro residues" evidence="7">
    <location>
        <begin position="56"/>
        <end position="66"/>
    </location>
</feature>
<evidence type="ECO:0000313" key="11">
    <source>
        <dbReference type="Proteomes" id="UP000067448"/>
    </source>
</evidence>
<dbReference type="InterPro" id="IPR010290">
    <property type="entry name" value="TM_effector"/>
</dbReference>
<dbReference type="PANTHER" id="PTHR23513">
    <property type="entry name" value="INTEGRAL MEMBRANE EFFLUX PROTEIN-RELATED"/>
    <property type="match status" value="1"/>
</dbReference>
<reference evidence="11" key="3">
    <citation type="submission" date="2016-02" db="EMBL/GenBank/DDBJ databases">
        <title>Draft genome of pathogenic Streptomyces sp. in Japan.</title>
        <authorList>
            <person name="Tomihama T."/>
            <person name="Ikenaga M."/>
            <person name="Sakai M."/>
            <person name="Okubo T."/>
            <person name="Ikeda S."/>
        </authorList>
    </citation>
    <scope>NUCLEOTIDE SEQUENCE [LARGE SCALE GENOMIC DNA]</scope>
    <source>
        <strain evidence="11">S58</strain>
    </source>
</reference>
<evidence type="ECO:0000313" key="10">
    <source>
        <dbReference type="EMBL" id="GAQ62626.1"/>
    </source>
</evidence>
<dbReference type="Proteomes" id="UP000067448">
    <property type="component" value="Unassembled WGS sequence"/>
</dbReference>
<dbReference type="CDD" id="cd06173">
    <property type="entry name" value="MFS_MefA_like"/>
    <property type="match status" value="1"/>
</dbReference>
<feature type="compositionally biased region" description="Pro residues" evidence="7">
    <location>
        <begin position="11"/>
        <end position="22"/>
    </location>
</feature>
<evidence type="ECO:0000256" key="8">
    <source>
        <dbReference type="SAM" id="Phobius"/>
    </source>
</evidence>
<feature type="transmembrane region" description="Helical" evidence="8">
    <location>
        <begin position="364"/>
        <end position="384"/>
    </location>
</feature>
<feature type="transmembrane region" description="Helical" evidence="8">
    <location>
        <begin position="335"/>
        <end position="357"/>
    </location>
</feature>
<dbReference type="GO" id="GO:0022857">
    <property type="term" value="F:transmembrane transporter activity"/>
    <property type="evidence" value="ECO:0007669"/>
    <property type="project" value="InterPro"/>
</dbReference>
<dbReference type="EMBL" id="BCMM01000012">
    <property type="protein sequence ID" value="GAQ62626.1"/>
    <property type="molecule type" value="Genomic_DNA"/>
</dbReference>
<keyword evidence="6 8" id="KW-0472">Membrane</keyword>
<keyword evidence="2" id="KW-0813">Transport</keyword>
<feature type="region of interest" description="Disordered" evidence="7">
    <location>
        <begin position="1"/>
        <end position="79"/>
    </location>
</feature>
<feature type="compositionally biased region" description="Pro residues" evidence="7">
    <location>
        <begin position="30"/>
        <end position="48"/>
    </location>
</feature>
<name>A0A100JN98_STRSC</name>
<dbReference type="InterPro" id="IPR020846">
    <property type="entry name" value="MFS_dom"/>
</dbReference>
<feature type="transmembrane region" description="Helical" evidence="8">
    <location>
        <begin position="94"/>
        <end position="111"/>
    </location>
</feature>
<accession>A0A100JN98</accession>
<evidence type="ECO:0000256" key="4">
    <source>
        <dbReference type="ARBA" id="ARBA00022692"/>
    </source>
</evidence>
<keyword evidence="5 8" id="KW-1133">Transmembrane helix</keyword>
<sequence>MSTGPGAASVPAPPTPHTTPPPHEVREAPPDPVGPPTRPTAPEGPPATPADATAPAVPPADSPPAAAPAAPADPQVPAPRERASMFRSLRVRNYRLFFVGQVVSNVGTWMQRIAQDWLVLSLAGSSTAVGVTMALQFLPMLLFGLYGGVLVDRFPKRRLLFLTQTSMAVTGLALAALTLSGQVQVWHVYVAAFAVGMATVVDNPARQSFVSELVGPDQLQNAVSLNSANFQSARLVGPAVAGVMITTVGSGWAFLFNGLSFVAPIAGLLLMRTRELHPVRRAPRAKGQLREGLRYVAGRPELLWPIVLVGFIGTFGFNFPVWLSAYADDVFHSGAGSYSLFNTLMAVGSVAGALLAARRGTVRLRVLIGGALAFGLLEIVAALAPAYWMFALLMVPIGMFGLTVNVTTNTAIQMNTDPVMRGRVMALYMMVFLGGTPLGAPVAGWATDAYGARAGFVAGGVVSTVAAVAVGLVLVRAGGLRLSMGWNRGHPRMRVVPKERAVPVTTAA</sequence>
<comment type="subcellular location">
    <subcellularLocation>
        <location evidence="1">Cell membrane</location>
        <topology evidence="1">Multi-pass membrane protein</topology>
    </subcellularLocation>
</comment>